<dbReference type="OMA" id="TGRTHDP"/>
<dbReference type="eggNOG" id="ENOG502SVG8">
    <property type="taxonomic scope" value="Eukaryota"/>
</dbReference>
<dbReference type="Proteomes" id="UP000001876">
    <property type="component" value="Unassembled WGS sequence"/>
</dbReference>
<dbReference type="STRING" id="564608.C1N332"/>
<dbReference type="KEGG" id="mpp:MICPUCDRAFT_48510"/>
<keyword evidence="3" id="KW-1185">Reference proteome</keyword>
<dbReference type="EMBL" id="GG663746">
    <property type="protein sequence ID" value="EEH53129.1"/>
    <property type="molecule type" value="Genomic_DNA"/>
</dbReference>
<dbReference type="InterPro" id="IPR038052">
    <property type="entry name" value="Chaperonin_RbcX_sf"/>
</dbReference>
<accession>C1N332</accession>
<dbReference type="AlphaFoldDB" id="C1N332"/>
<dbReference type="SUPFAM" id="SSF158615">
    <property type="entry name" value="RbcX-like"/>
    <property type="match status" value="1"/>
</dbReference>
<dbReference type="Gene3D" id="1.10.1200.210">
    <property type="entry name" value="Chaperonin-like RbcX"/>
    <property type="match status" value="1"/>
</dbReference>
<reference evidence="2 3" key="1">
    <citation type="journal article" date="2009" name="Science">
        <title>Green evolution and dynamic adaptations revealed by genomes of the marine picoeukaryotes Micromonas.</title>
        <authorList>
            <person name="Worden A.Z."/>
            <person name="Lee J.H."/>
            <person name="Mock T."/>
            <person name="Rouze P."/>
            <person name="Simmons M.P."/>
            <person name="Aerts A.L."/>
            <person name="Allen A.E."/>
            <person name="Cuvelier M.L."/>
            <person name="Derelle E."/>
            <person name="Everett M.V."/>
            <person name="Foulon E."/>
            <person name="Grimwood J."/>
            <person name="Gundlach H."/>
            <person name="Henrissat B."/>
            <person name="Napoli C."/>
            <person name="McDonald S.M."/>
            <person name="Parker M.S."/>
            <person name="Rombauts S."/>
            <person name="Salamov A."/>
            <person name="Von Dassow P."/>
            <person name="Badger J.H."/>
            <person name="Coutinho P.M."/>
            <person name="Demir E."/>
            <person name="Dubchak I."/>
            <person name="Gentemann C."/>
            <person name="Eikrem W."/>
            <person name="Gready J.E."/>
            <person name="John U."/>
            <person name="Lanier W."/>
            <person name="Lindquist E.A."/>
            <person name="Lucas S."/>
            <person name="Mayer K.F."/>
            <person name="Moreau H."/>
            <person name="Not F."/>
            <person name="Otillar R."/>
            <person name="Panaud O."/>
            <person name="Pangilinan J."/>
            <person name="Paulsen I."/>
            <person name="Piegu B."/>
            <person name="Poliakov A."/>
            <person name="Robbens S."/>
            <person name="Schmutz J."/>
            <person name="Toulza E."/>
            <person name="Wyss T."/>
            <person name="Zelensky A."/>
            <person name="Zhou K."/>
            <person name="Armbrust E.V."/>
            <person name="Bhattacharya D."/>
            <person name="Goodenough U.W."/>
            <person name="Van de Peer Y."/>
            <person name="Grigoriev I.V."/>
        </authorList>
    </citation>
    <scope>NUCLEOTIDE SEQUENCE [LARGE SCALE GENOMIC DNA]</scope>
    <source>
        <strain evidence="2 3">CCMP1545</strain>
    </source>
</reference>
<dbReference type="GeneID" id="9687750"/>
<proteinExistence type="predicted"/>
<protein>
    <submittedName>
        <fullName evidence="2">Predicted protein</fullName>
    </submittedName>
</protein>
<feature type="region of interest" description="Disordered" evidence="1">
    <location>
        <begin position="1"/>
        <end position="28"/>
    </location>
</feature>
<dbReference type="OrthoDB" id="546456at2759"/>
<name>C1N332_MICPC</name>
<evidence type="ECO:0000256" key="1">
    <source>
        <dbReference type="SAM" id="MobiDB-lite"/>
    </source>
</evidence>
<dbReference type="RefSeq" id="XP_003062310.1">
    <property type="nucleotide sequence ID" value="XM_003062264.1"/>
</dbReference>
<gene>
    <name evidence="2" type="ORF">MICPUCDRAFT_48510</name>
</gene>
<organism evidence="3">
    <name type="scientific">Micromonas pusilla (strain CCMP1545)</name>
    <name type="common">Picoplanktonic green alga</name>
    <dbReference type="NCBI Taxonomy" id="564608"/>
    <lineage>
        <taxon>Eukaryota</taxon>
        <taxon>Viridiplantae</taxon>
        <taxon>Chlorophyta</taxon>
        <taxon>Mamiellophyceae</taxon>
        <taxon>Mamiellales</taxon>
        <taxon>Mamiellaceae</taxon>
        <taxon>Micromonas</taxon>
    </lineage>
</organism>
<evidence type="ECO:0000313" key="3">
    <source>
        <dbReference type="Proteomes" id="UP000001876"/>
    </source>
</evidence>
<evidence type="ECO:0000313" key="2">
    <source>
        <dbReference type="EMBL" id="EEH53129.1"/>
    </source>
</evidence>
<sequence>MAGQKDGRGGPRNRTGRTHDPYSTPLRDANRDRLYGMLTARAAMTLLTYLTEINKAGATFFQEYMANNPIPYAFWASGKVKDVSGETFIEGLLAMSPTNIEEKYRDNYITVDPPALAVRLLDIRLALRDEWIADLAHVREENADIMKVSCMTSLENSFCLDCDDVDFDDDGGAGLGPQE</sequence>